<feature type="region of interest" description="Disordered" evidence="1">
    <location>
        <begin position="151"/>
        <end position="199"/>
    </location>
</feature>
<evidence type="ECO:0000313" key="2">
    <source>
        <dbReference type="EMBL" id="KIW76223.1"/>
    </source>
</evidence>
<evidence type="ECO:0000313" key="3">
    <source>
        <dbReference type="Proteomes" id="UP000053029"/>
    </source>
</evidence>
<feature type="compositionally biased region" description="Polar residues" evidence="1">
    <location>
        <begin position="369"/>
        <end position="385"/>
    </location>
</feature>
<dbReference type="Proteomes" id="UP000053029">
    <property type="component" value="Unassembled WGS sequence"/>
</dbReference>
<organism evidence="2 3">
    <name type="scientific">Fonsecaea pedrosoi CBS 271.37</name>
    <dbReference type="NCBI Taxonomy" id="1442368"/>
    <lineage>
        <taxon>Eukaryota</taxon>
        <taxon>Fungi</taxon>
        <taxon>Dikarya</taxon>
        <taxon>Ascomycota</taxon>
        <taxon>Pezizomycotina</taxon>
        <taxon>Eurotiomycetes</taxon>
        <taxon>Chaetothyriomycetidae</taxon>
        <taxon>Chaetothyriales</taxon>
        <taxon>Herpotrichiellaceae</taxon>
        <taxon>Fonsecaea</taxon>
    </lineage>
</organism>
<dbReference type="STRING" id="1442368.A0A0D2G6C7"/>
<reference evidence="2 3" key="1">
    <citation type="submission" date="2015-01" db="EMBL/GenBank/DDBJ databases">
        <title>The Genome Sequence of Fonsecaea pedrosoi CBS 271.37.</title>
        <authorList>
            <consortium name="The Broad Institute Genomics Platform"/>
            <person name="Cuomo C."/>
            <person name="de Hoog S."/>
            <person name="Gorbushina A."/>
            <person name="Stielow B."/>
            <person name="Teixiera M."/>
            <person name="Abouelleil A."/>
            <person name="Chapman S.B."/>
            <person name="Priest M."/>
            <person name="Young S.K."/>
            <person name="Wortman J."/>
            <person name="Nusbaum C."/>
            <person name="Birren B."/>
        </authorList>
    </citation>
    <scope>NUCLEOTIDE SEQUENCE [LARGE SCALE GENOMIC DNA]</scope>
    <source>
        <strain evidence="2 3">CBS 271.37</strain>
    </source>
</reference>
<dbReference type="EMBL" id="KN846975">
    <property type="protein sequence ID" value="KIW76223.1"/>
    <property type="molecule type" value="Genomic_DNA"/>
</dbReference>
<feature type="compositionally biased region" description="Polar residues" evidence="1">
    <location>
        <begin position="260"/>
        <end position="273"/>
    </location>
</feature>
<dbReference type="OrthoDB" id="4174342at2759"/>
<name>A0A0D2G6C7_9EURO</name>
<feature type="compositionally biased region" description="Acidic residues" evidence="1">
    <location>
        <begin position="520"/>
        <end position="529"/>
    </location>
</feature>
<feature type="compositionally biased region" description="Polar residues" evidence="1">
    <location>
        <begin position="1"/>
        <end position="16"/>
    </location>
</feature>
<proteinExistence type="predicted"/>
<sequence>MAYSTSLPGWSWTPPSISHPAKNNNKDLDTSYLSSPDTPSTVFPERLIRPLPKRSIKSRLSQEAAEAITYPPTLPSTSLPTYSHYGENGDYPNDSKVLVHQHSDGYDQDHDHDHDDDHDCPHHHHHCHHDEYEDDLDSQDERMVPVRHYFVSSPRSPRSGRHRYSSKGTMSGPDGYEAFENTNNKKKRKIPTSGSLSLHHSSVTDQLAHMGISGTRDGSADDSYSTIAHAGSPTGLGVQGAGRGRSTRKLPGRNPLGVSVNGSNARSSTSKYDQNISANAKAEESKDQGIISAAIANATALLRKPLGKGQENVGVLDQQVKQAHTSSQFTFTCESEAKGVTFPEQSLYSPGYAQRNNLGPSGPGATHQKGPTQATHTNTGVGQPNSQTAAAASATANANAQGKKPRRRRADVYTLAARQRRLQQEYNNLQHPPAPEDIWICEFCEYESIFGQPPHALIRQYEIKDRKERRRLAEKRRLLEKAKLKGRKGKKQTKGTPKASNYNGPLMPPQGYENQPLDQLGDDDLDYGYDDPVPMPAPPAGTAPSKAATRPANATTDKAGGTNGGGGTR</sequence>
<feature type="region of interest" description="Disordered" evidence="1">
    <location>
        <begin position="67"/>
        <end position="138"/>
    </location>
</feature>
<feature type="region of interest" description="Disordered" evidence="1">
    <location>
        <begin position="230"/>
        <end position="273"/>
    </location>
</feature>
<dbReference type="VEuPathDB" id="FungiDB:Z517_10969"/>
<dbReference type="HOGENOM" id="CLU_017965_0_1_1"/>
<keyword evidence="3" id="KW-1185">Reference proteome</keyword>
<feature type="region of interest" description="Disordered" evidence="1">
    <location>
        <begin position="1"/>
        <end position="44"/>
    </location>
</feature>
<protein>
    <submittedName>
        <fullName evidence="2">Uncharacterized protein</fullName>
    </submittedName>
</protein>
<feature type="compositionally biased region" description="Polar residues" evidence="1">
    <location>
        <begin position="494"/>
        <end position="503"/>
    </location>
</feature>
<feature type="compositionally biased region" description="Low complexity" evidence="1">
    <location>
        <begin position="69"/>
        <end position="83"/>
    </location>
</feature>
<gene>
    <name evidence="2" type="ORF">Z517_10969</name>
</gene>
<feature type="compositionally biased region" description="Polar residues" evidence="1">
    <location>
        <begin position="347"/>
        <end position="359"/>
    </location>
</feature>
<evidence type="ECO:0000256" key="1">
    <source>
        <dbReference type="SAM" id="MobiDB-lite"/>
    </source>
</evidence>
<feature type="compositionally biased region" description="Polar residues" evidence="1">
    <location>
        <begin position="31"/>
        <end position="41"/>
    </location>
</feature>
<feature type="region of interest" description="Disordered" evidence="1">
    <location>
        <begin position="480"/>
        <end position="569"/>
    </location>
</feature>
<feature type="compositionally biased region" description="Basic residues" evidence="1">
    <location>
        <begin position="484"/>
        <end position="493"/>
    </location>
</feature>
<accession>A0A0D2G6C7</accession>
<dbReference type="GeneID" id="25310459"/>
<feature type="compositionally biased region" description="Low complexity" evidence="1">
    <location>
        <begin position="386"/>
        <end position="401"/>
    </location>
</feature>
<feature type="compositionally biased region" description="Basic and acidic residues" evidence="1">
    <location>
        <begin position="101"/>
        <end position="120"/>
    </location>
</feature>
<feature type="region of interest" description="Disordered" evidence="1">
    <location>
        <begin position="347"/>
        <end position="410"/>
    </location>
</feature>
<dbReference type="AlphaFoldDB" id="A0A0D2G6C7"/>
<dbReference type="RefSeq" id="XP_013280031.1">
    <property type="nucleotide sequence ID" value="XM_013424577.1"/>
</dbReference>